<accession>A0A4Z2IIP3</accession>
<dbReference type="Proteomes" id="UP000314294">
    <property type="component" value="Unassembled WGS sequence"/>
</dbReference>
<organism evidence="2 3">
    <name type="scientific">Liparis tanakae</name>
    <name type="common">Tanaka's snailfish</name>
    <dbReference type="NCBI Taxonomy" id="230148"/>
    <lineage>
        <taxon>Eukaryota</taxon>
        <taxon>Metazoa</taxon>
        <taxon>Chordata</taxon>
        <taxon>Craniata</taxon>
        <taxon>Vertebrata</taxon>
        <taxon>Euteleostomi</taxon>
        <taxon>Actinopterygii</taxon>
        <taxon>Neopterygii</taxon>
        <taxon>Teleostei</taxon>
        <taxon>Neoteleostei</taxon>
        <taxon>Acanthomorphata</taxon>
        <taxon>Eupercaria</taxon>
        <taxon>Perciformes</taxon>
        <taxon>Cottioidei</taxon>
        <taxon>Cottales</taxon>
        <taxon>Liparidae</taxon>
        <taxon>Liparis</taxon>
    </lineage>
</organism>
<feature type="compositionally biased region" description="Basic and acidic residues" evidence="1">
    <location>
        <begin position="62"/>
        <end position="71"/>
    </location>
</feature>
<dbReference type="EMBL" id="SRLO01000080">
    <property type="protein sequence ID" value="TNN77667.1"/>
    <property type="molecule type" value="Genomic_DNA"/>
</dbReference>
<feature type="region of interest" description="Disordered" evidence="1">
    <location>
        <begin position="25"/>
        <end position="78"/>
    </location>
</feature>
<gene>
    <name evidence="2" type="ORF">EYF80_011965</name>
</gene>
<comment type="caution">
    <text evidence="2">The sequence shown here is derived from an EMBL/GenBank/DDBJ whole genome shotgun (WGS) entry which is preliminary data.</text>
</comment>
<sequence>MLEFKYERERDTYVKQKKRVVDPTRNVVAADTGTYRLGRNGRGGAEAGTPTPPPTPPPLKPGIRETEWGGRRRERQAAIGIPELARRPSGGMSSQSETSRHKLELCVILRHSQGQAGVRDGWCSDLIDADVCETHFIGERVEALSQTPHPCLSGAPAQLALLPPLPPPQSEVQSPSPEKAFPVSDVFWYEVLDEDAGLCLENHQRVLVLKVVVVLPAIEPGSGRGQKAKSISRRNLRSWPRRCDGEVHMSSEEEMRALRNHSQRGRASQPQDQGLSLRRRNWMPWVTESPAVDLPDTVIVDKEAVQVDQASEHILREGTDAVSMQEEVEELQTVEFVEEVMGESCQLAAMHMQALQLLQATEGSTFQVM</sequence>
<feature type="compositionally biased region" description="Pro residues" evidence="1">
    <location>
        <begin position="50"/>
        <end position="60"/>
    </location>
</feature>
<reference evidence="2 3" key="1">
    <citation type="submission" date="2019-03" db="EMBL/GenBank/DDBJ databases">
        <title>First draft genome of Liparis tanakae, snailfish: a comprehensive survey of snailfish specific genes.</title>
        <authorList>
            <person name="Kim W."/>
            <person name="Song I."/>
            <person name="Jeong J.-H."/>
            <person name="Kim D."/>
            <person name="Kim S."/>
            <person name="Ryu S."/>
            <person name="Song J.Y."/>
            <person name="Lee S.K."/>
        </authorList>
    </citation>
    <scope>NUCLEOTIDE SEQUENCE [LARGE SCALE GENOMIC DNA]</scope>
    <source>
        <tissue evidence="2">Muscle</tissue>
    </source>
</reference>
<evidence type="ECO:0000256" key="1">
    <source>
        <dbReference type="SAM" id="MobiDB-lite"/>
    </source>
</evidence>
<proteinExistence type="predicted"/>
<keyword evidence="3" id="KW-1185">Reference proteome</keyword>
<name>A0A4Z2IIP3_9TELE</name>
<protein>
    <submittedName>
        <fullName evidence="2">Uncharacterized protein</fullName>
    </submittedName>
</protein>
<evidence type="ECO:0000313" key="2">
    <source>
        <dbReference type="EMBL" id="TNN77667.1"/>
    </source>
</evidence>
<evidence type="ECO:0000313" key="3">
    <source>
        <dbReference type="Proteomes" id="UP000314294"/>
    </source>
</evidence>
<dbReference type="AlphaFoldDB" id="A0A4Z2IIP3"/>